<comment type="caution">
    <text evidence="1">The sequence shown here is derived from an EMBL/GenBank/DDBJ whole genome shotgun (WGS) entry which is preliminary data.</text>
</comment>
<accession>A0ABX2B1C2</accession>
<gene>
    <name evidence="1" type="ORF">HPS54_04740</name>
</gene>
<name>A0ABX2B1C2_9BACT</name>
<evidence type="ECO:0008006" key="3">
    <source>
        <dbReference type="Google" id="ProtNLM"/>
    </source>
</evidence>
<reference evidence="1 2" key="1">
    <citation type="submission" date="2020-05" db="EMBL/GenBank/DDBJ databases">
        <title>Distinct polysaccharide utilization as determinants for interspecies competition between intestinal Prevotella spp.</title>
        <authorList>
            <person name="Galvez E.J.C."/>
            <person name="Iljazovic A."/>
            <person name="Strowig T."/>
        </authorList>
    </citation>
    <scope>NUCLEOTIDE SEQUENCE [LARGE SCALE GENOMIC DNA]</scope>
    <source>
        <strain evidence="1 2">PCHR</strain>
    </source>
</reference>
<protein>
    <recommendedName>
        <fullName evidence="3">Type II secretion system protein</fullName>
    </recommendedName>
</protein>
<dbReference type="RefSeq" id="WP_172344317.1">
    <property type="nucleotide sequence ID" value="NZ_CASTNK010000028.1"/>
</dbReference>
<dbReference type="EMBL" id="JABKKJ010000005">
    <property type="protein sequence ID" value="NPE24827.1"/>
    <property type="molecule type" value="Genomic_DNA"/>
</dbReference>
<evidence type="ECO:0000313" key="2">
    <source>
        <dbReference type="Proteomes" id="UP000820977"/>
    </source>
</evidence>
<sequence length="159" mass="17242">MKKRINNHILAAFAAILVFVCIRSVYAPVHFDNERGARERAVRLRLAAIRRAQEAYRVQTGAYCGSFAELTARGLLADSLRFVPHSGGRIFQLRTATVTTASGREVPVMECGATFDEYLAGLDEASVAALAEEAGNAGRFPGLKIGDIEKDNGNAGNWE</sequence>
<dbReference type="Proteomes" id="UP000820977">
    <property type="component" value="Unassembled WGS sequence"/>
</dbReference>
<organism evidence="1 2">
    <name type="scientific">Xylanibacter caecicola</name>
    <dbReference type="NCBI Taxonomy" id="2736294"/>
    <lineage>
        <taxon>Bacteria</taxon>
        <taxon>Pseudomonadati</taxon>
        <taxon>Bacteroidota</taxon>
        <taxon>Bacteroidia</taxon>
        <taxon>Bacteroidales</taxon>
        <taxon>Prevotellaceae</taxon>
        <taxon>Xylanibacter</taxon>
    </lineage>
</organism>
<keyword evidence="2" id="KW-1185">Reference proteome</keyword>
<proteinExistence type="predicted"/>
<evidence type="ECO:0000313" key="1">
    <source>
        <dbReference type="EMBL" id="NPE24827.1"/>
    </source>
</evidence>